<comment type="function">
    <text evidence="15">Acts as a processive, ATP-dependent zinc metallopeptidase for both cytoplasmic and membrane proteins. Plays a role in the quality control of integral membrane proteins.</text>
</comment>
<keyword evidence="7 15" id="KW-0547">Nucleotide-binding</keyword>
<dbReference type="Gene3D" id="1.20.58.760">
    <property type="entry name" value="Peptidase M41"/>
    <property type="match status" value="1"/>
</dbReference>
<dbReference type="GO" id="GO:0016887">
    <property type="term" value="F:ATP hydrolysis activity"/>
    <property type="evidence" value="ECO:0007669"/>
    <property type="project" value="UniProtKB-UniRule"/>
</dbReference>
<dbReference type="Pfam" id="PF00004">
    <property type="entry name" value="AAA"/>
    <property type="match status" value="1"/>
</dbReference>
<dbReference type="Gene3D" id="3.40.50.300">
    <property type="entry name" value="P-loop containing nucleotide triphosphate hydrolases"/>
    <property type="match status" value="1"/>
</dbReference>
<dbReference type="GO" id="GO:0004222">
    <property type="term" value="F:metalloendopeptidase activity"/>
    <property type="evidence" value="ECO:0007669"/>
    <property type="project" value="InterPro"/>
</dbReference>
<evidence type="ECO:0000256" key="10">
    <source>
        <dbReference type="ARBA" id="ARBA00022840"/>
    </source>
</evidence>
<keyword evidence="9 15" id="KW-0862">Zinc</keyword>
<dbReference type="FunFam" id="1.20.58.760:FF:000001">
    <property type="entry name" value="ATP-dependent zinc metalloprotease FtsH"/>
    <property type="match status" value="1"/>
</dbReference>
<reference evidence="19 20" key="1">
    <citation type="journal article" date="2017" name="Front. Microbiol.">
        <title>New Insights into the Diversity of the Genus Faecalibacterium.</title>
        <authorList>
            <person name="Benevides L."/>
            <person name="Burman S."/>
            <person name="Martin R."/>
            <person name="Robert V."/>
            <person name="Thomas M."/>
            <person name="Miquel S."/>
            <person name="Chain F."/>
            <person name="Sokol H."/>
            <person name="Bermudez-Humaran L.G."/>
            <person name="Morrison M."/>
            <person name="Langella P."/>
            <person name="Azevedo V.A."/>
            <person name="Chatel J.M."/>
            <person name="Soares S."/>
        </authorList>
    </citation>
    <scope>NUCLEOTIDE SEQUENCE [LARGE SCALE GENOMIC DNA]</scope>
    <source>
        <strain evidence="20">CNCM I-4540</strain>
    </source>
</reference>
<evidence type="ECO:0000256" key="14">
    <source>
        <dbReference type="ARBA" id="ARBA00061570"/>
    </source>
</evidence>
<keyword evidence="13 15" id="KW-0472">Membrane</keyword>
<comment type="caution">
    <text evidence="19">The sequence shown here is derived from an EMBL/GenBank/DDBJ whole genome shotgun (WGS) entry which is preliminary data.</text>
</comment>
<comment type="similarity">
    <text evidence="2 15">In the C-terminal section; belongs to the peptidase M41 family.</text>
</comment>
<keyword evidence="20" id="KW-1185">Reference proteome</keyword>
<dbReference type="PANTHER" id="PTHR23076:SF113">
    <property type="entry name" value="ATP-DEPENDENT ZINC METALLOPROTEASE FTSH 1, CHLOROPLASTIC-RELATED"/>
    <property type="match status" value="1"/>
</dbReference>
<dbReference type="InterPro" id="IPR037219">
    <property type="entry name" value="Peptidase_M41-like"/>
</dbReference>
<dbReference type="InterPro" id="IPR041569">
    <property type="entry name" value="AAA_lid_3"/>
</dbReference>
<dbReference type="Proteomes" id="UP000220752">
    <property type="component" value="Unassembled WGS sequence"/>
</dbReference>
<evidence type="ECO:0000259" key="18">
    <source>
        <dbReference type="SMART" id="SM00382"/>
    </source>
</evidence>
<dbReference type="EC" id="3.4.24.-" evidence="15"/>
<evidence type="ECO:0000256" key="8">
    <source>
        <dbReference type="ARBA" id="ARBA00022801"/>
    </source>
</evidence>
<evidence type="ECO:0000256" key="7">
    <source>
        <dbReference type="ARBA" id="ARBA00022741"/>
    </source>
</evidence>
<dbReference type="GO" id="GO:0005524">
    <property type="term" value="F:ATP binding"/>
    <property type="evidence" value="ECO:0007669"/>
    <property type="project" value="UniProtKB-UniRule"/>
</dbReference>
<comment type="similarity">
    <text evidence="14 15">In the central section; belongs to the AAA ATPase family.</text>
</comment>
<evidence type="ECO:0000256" key="1">
    <source>
        <dbReference type="ARBA" id="ARBA00004370"/>
    </source>
</evidence>
<comment type="subunit">
    <text evidence="15">Homohexamer.</text>
</comment>
<dbReference type="InterPro" id="IPR003959">
    <property type="entry name" value="ATPase_AAA_core"/>
</dbReference>
<dbReference type="Pfam" id="PF17862">
    <property type="entry name" value="AAA_lid_3"/>
    <property type="match status" value="1"/>
</dbReference>
<evidence type="ECO:0000256" key="17">
    <source>
        <dbReference type="SAM" id="MobiDB-lite"/>
    </source>
</evidence>
<protein>
    <recommendedName>
        <fullName evidence="15">ATP-dependent zinc metalloprotease FtsH</fullName>
        <ecNumber evidence="15">3.4.24.-</ecNumber>
    </recommendedName>
</protein>
<dbReference type="InterPro" id="IPR027417">
    <property type="entry name" value="P-loop_NTPase"/>
</dbReference>
<evidence type="ECO:0000256" key="9">
    <source>
        <dbReference type="ARBA" id="ARBA00022833"/>
    </source>
</evidence>
<dbReference type="SMART" id="SM00382">
    <property type="entry name" value="AAA"/>
    <property type="match status" value="1"/>
</dbReference>
<keyword evidence="8 15" id="KW-0378">Hydrolase</keyword>
<dbReference type="GO" id="GO:0030163">
    <property type="term" value="P:protein catabolic process"/>
    <property type="evidence" value="ECO:0007669"/>
    <property type="project" value="UniProtKB-UniRule"/>
</dbReference>
<evidence type="ECO:0000313" key="20">
    <source>
        <dbReference type="Proteomes" id="UP000220752"/>
    </source>
</evidence>
<evidence type="ECO:0000313" key="19">
    <source>
        <dbReference type="EMBL" id="PDX57578.1"/>
    </source>
</evidence>
<dbReference type="FunFam" id="3.40.50.300:FF:000001">
    <property type="entry name" value="ATP-dependent zinc metalloprotease FtsH"/>
    <property type="match status" value="1"/>
</dbReference>
<feature type="binding site" evidence="15">
    <location>
        <position position="552"/>
    </location>
    <ligand>
        <name>Zn(2+)</name>
        <dbReference type="ChEBI" id="CHEBI:29105"/>
        <note>catalytic</note>
    </ligand>
</feature>
<feature type="active site" evidence="15">
    <location>
        <position position="477"/>
    </location>
</feature>
<dbReference type="GO" id="GO:0006508">
    <property type="term" value="P:proteolysis"/>
    <property type="evidence" value="ECO:0007669"/>
    <property type="project" value="UniProtKB-KW"/>
</dbReference>
<dbReference type="SUPFAM" id="SSF52540">
    <property type="entry name" value="P-loop containing nucleoside triphosphate hydrolases"/>
    <property type="match status" value="1"/>
</dbReference>
<gene>
    <name evidence="15" type="primary">ftsH</name>
    <name evidence="19" type="ORF">CGS46_13765</name>
</gene>
<evidence type="ECO:0000256" key="3">
    <source>
        <dbReference type="ARBA" id="ARBA00022475"/>
    </source>
</evidence>
<dbReference type="NCBIfam" id="TIGR01241">
    <property type="entry name" value="FtsH_fam"/>
    <property type="match status" value="1"/>
</dbReference>
<dbReference type="CDD" id="cd19501">
    <property type="entry name" value="RecA-like_FtsH"/>
    <property type="match status" value="1"/>
</dbReference>
<organism evidence="19 20">
    <name type="scientific">Faecalibacterium langellae</name>
    <dbReference type="NCBI Taxonomy" id="3435293"/>
    <lineage>
        <taxon>Bacteria</taxon>
        <taxon>Bacillati</taxon>
        <taxon>Bacillota</taxon>
        <taxon>Clostridia</taxon>
        <taxon>Eubacteriales</taxon>
        <taxon>Oscillospiraceae</taxon>
        <taxon>Faecalibacterium</taxon>
    </lineage>
</organism>
<keyword evidence="4 15" id="KW-0645">Protease</keyword>
<proteinExistence type="inferred from homology"/>
<dbReference type="PROSITE" id="PS00674">
    <property type="entry name" value="AAA"/>
    <property type="match status" value="1"/>
</dbReference>
<evidence type="ECO:0000256" key="16">
    <source>
        <dbReference type="RuleBase" id="RU003651"/>
    </source>
</evidence>
<dbReference type="GO" id="GO:0008270">
    <property type="term" value="F:zinc ion binding"/>
    <property type="evidence" value="ECO:0007669"/>
    <property type="project" value="UniProtKB-UniRule"/>
</dbReference>
<feature type="region of interest" description="Disordered" evidence="17">
    <location>
        <begin position="653"/>
        <end position="723"/>
    </location>
</feature>
<evidence type="ECO:0000256" key="11">
    <source>
        <dbReference type="ARBA" id="ARBA00022989"/>
    </source>
</evidence>
<evidence type="ECO:0000256" key="5">
    <source>
        <dbReference type="ARBA" id="ARBA00022692"/>
    </source>
</evidence>
<dbReference type="GO" id="GO:0004176">
    <property type="term" value="F:ATP-dependent peptidase activity"/>
    <property type="evidence" value="ECO:0007669"/>
    <property type="project" value="InterPro"/>
</dbReference>
<keyword evidence="11 15" id="KW-1133">Transmembrane helix</keyword>
<dbReference type="InterPro" id="IPR003593">
    <property type="entry name" value="AAA+_ATPase"/>
</dbReference>
<feature type="compositionally biased region" description="Low complexity" evidence="17">
    <location>
        <begin position="669"/>
        <end position="709"/>
    </location>
</feature>
<dbReference type="HAMAP" id="MF_01458">
    <property type="entry name" value="FtsH"/>
    <property type="match status" value="1"/>
</dbReference>
<keyword evidence="12 15" id="KW-0482">Metalloprotease</keyword>
<feature type="transmembrane region" description="Helical" evidence="15">
    <location>
        <begin position="166"/>
        <end position="184"/>
    </location>
</feature>
<evidence type="ECO:0000256" key="13">
    <source>
        <dbReference type="ARBA" id="ARBA00023136"/>
    </source>
</evidence>
<feature type="binding site" evidence="15">
    <location>
        <position position="480"/>
    </location>
    <ligand>
        <name>Zn(2+)</name>
        <dbReference type="ChEBI" id="CHEBI:29105"/>
        <note>catalytic</note>
    </ligand>
</feature>
<keyword evidence="5 15" id="KW-0812">Transmembrane</keyword>
<dbReference type="AlphaFoldDB" id="A0A2A6Z886"/>
<sequence>MIFLQSKRPRFNPLILALALAAVLMVWSVLGGAGSASSSSMEYSTVVHYFESLQVTQFSLDLNTGVITMNLKEGGKNNLPLPDTTSQSTTQATGGLLSGMLSSSDEDTAAQKNSDGTVTVRYKLPYASMFVKYVGDYIAAYDEANPDAPMVYDYTPVKENIPWMEILFYLAMLGCTGFLLFSMMRGGAGGGGIMNVGKAKVKDEHENQKTATFADVAGEDEEKEELKEVVEFLKSPEKFNTLGARIPHGVLLVGPPGTGKTLLARACAGEAGVPFYSISGSDFVEMYVGVGASRVRDLFDKAKKSMPCIIFIDEIDAVGRQRGAGLGGGHDEREQTLNQLLVEMDGFEANDGIIVMAATNRADILDKALLRPGRFDRQVYVGLPDVKGREEILKVHTKKKPLAPDVSLRVIAQRTAGFAGADLENLVNEAALLAARRNRKAITMEDIEEASMKVMAGPEKKSRVVTPEEKKLTAYHEAGHAVAGFYCKHHPRVHEITIIPRGQAGGYTMYLPEKDRSYVTKGEMFEDIVSSLGGRVAEQLILEDISTGASNDLQQATNIARQMITKYGFSERLGPVVYGTSQEETFLGRDLGQGKGYSETTAAEIDGEMRDIIDEAYETCRRTLTEHIDQLHALAQALMEREKLNEQEFNTIMAGGTLPPREGDELKPEQPAQTVQAATAETAQQAETAESAETAEPAEQAETAEQMPASPAPEAPDAQKPQN</sequence>
<comment type="cofactor">
    <cofactor evidence="15">
        <name>Zn(2+)</name>
        <dbReference type="ChEBI" id="CHEBI:29105"/>
    </cofactor>
    <text evidence="15">Binds 1 zinc ion per subunit.</text>
</comment>
<dbReference type="Pfam" id="PF01434">
    <property type="entry name" value="Peptidase_M41"/>
    <property type="match status" value="1"/>
</dbReference>
<dbReference type="PANTHER" id="PTHR23076">
    <property type="entry name" value="METALLOPROTEASE M41 FTSH"/>
    <property type="match status" value="1"/>
</dbReference>
<evidence type="ECO:0000256" key="4">
    <source>
        <dbReference type="ARBA" id="ARBA00022670"/>
    </source>
</evidence>
<feature type="binding site" evidence="15">
    <location>
        <position position="476"/>
    </location>
    <ligand>
        <name>Zn(2+)</name>
        <dbReference type="ChEBI" id="CHEBI:29105"/>
        <note>catalytic</note>
    </ligand>
</feature>
<evidence type="ECO:0000256" key="15">
    <source>
        <dbReference type="HAMAP-Rule" id="MF_01458"/>
    </source>
</evidence>
<keyword evidence="3 15" id="KW-1003">Cell membrane</keyword>
<feature type="domain" description="AAA+ ATPase" evidence="18">
    <location>
        <begin position="246"/>
        <end position="385"/>
    </location>
</feature>
<evidence type="ECO:0000256" key="12">
    <source>
        <dbReference type="ARBA" id="ARBA00023049"/>
    </source>
</evidence>
<dbReference type="FunFam" id="1.10.8.60:FF:000001">
    <property type="entry name" value="ATP-dependent zinc metalloprotease FtsH"/>
    <property type="match status" value="1"/>
</dbReference>
<comment type="caution">
    <text evidence="15">Lacks conserved residue(s) required for the propagation of feature annotation.</text>
</comment>
<feature type="binding site" evidence="15">
    <location>
        <begin position="254"/>
        <end position="261"/>
    </location>
    <ligand>
        <name>ATP</name>
        <dbReference type="ChEBI" id="CHEBI:30616"/>
    </ligand>
</feature>
<keyword evidence="6 15" id="KW-0479">Metal-binding</keyword>
<accession>A0A2A6Z886</accession>
<dbReference type="GO" id="GO:0005886">
    <property type="term" value="C:plasma membrane"/>
    <property type="evidence" value="ECO:0007669"/>
    <property type="project" value="UniProtKB-SubCell"/>
</dbReference>
<name>A0A2A6Z886_9FIRM</name>
<evidence type="ECO:0000256" key="2">
    <source>
        <dbReference type="ARBA" id="ARBA00010044"/>
    </source>
</evidence>
<dbReference type="InterPro" id="IPR003960">
    <property type="entry name" value="ATPase_AAA_CS"/>
</dbReference>
<dbReference type="InterPro" id="IPR005936">
    <property type="entry name" value="FtsH"/>
</dbReference>
<dbReference type="Gene3D" id="1.10.8.60">
    <property type="match status" value="1"/>
</dbReference>
<evidence type="ECO:0000256" key="6">
    <source>
        <dbReference type="ARBA" id="ARBA00022723"/>
    </source>
</evidence>
<dbReference type="InterPro" id="IPR000642">
    <property type="entry name" value="Peptidase_M41"/>
</dbReference>
<keyword evidence="10 15" id="KW-0067">ATP-binding</keyword>
<dbReference type="EMBL" id="NMTQ01000037">
    <property type="protein sequence ID" value="PDX57578.1"/>
    <property type="molecule type" value="Genomic_DNA"/>
</dbReference>
<comment type="similarity">
    <text evidence="16">Belongs to the AAA ATPase family.</text>
</comment>
<dbReference type="SUPFAM" id="SSF140990">
    <property type="entry name" value="FtsH protease domain-like"/>
    <property type="match status" value="1"/>
</dbReference>
<comment type="subcellular location">
    <subcellularLocation>
        <location evidence="15">Cell membrane</location>
        <topology evidence="15">Multi-pass membrane protein</topology>
        <orientation evidence="15">Cytoplasmic side</orientation>
    </subcellularLocation>
    <subcellularLocation>
        <location evidence="1">Membrane</location>
    </subcellularLocation>
</comment>